<dbReference type="EMBL" id="JAYWIO010000007">
    <property type="protein sequence ID" value="KAK7253014.1"/>
    <property type="molecule type" value="Genomic_DNA"/>
</dbReference>
<evidence type="ECO:0000256" key="3">
    <source>
        <dbReference type="ARBA" id="ARBA00022692"/>
    </source>
</evidence>
<feature type="transmembrane region" description="Helical" evidence="6">
    <location>
        <begin position="139"/>
        <end position="162"/>
    </location>
</feature>
<keyword evidence="4 6" id="KW-1133">Transmembrane helix</keyword>
<comment type="similarity">
    <text evidence="2">Belongs to the multi antimicrobial extrusion (MATE) (TC 2.A.66.1) family.</text>
</comment>
<gene>
    <name evidence="7" type="ORF">RIF29_37381</name>
</gene>
<dbReference type="AlphaFoldDB" id="A0AAN9HZ42"/>
<evidence type="ECO:0000256" key="6">
    <source>
        <dbReference type="SAM" id="Phobius"/>
    </source>
</evidence>
<dbReference type="Proteomes" id="UP001372338">
    <property type="component" value="Unassembled WGS sequence"/>
</dbReference>
<evidence type="ECO:0000256" key="2">
    <source>
        <dbReference type="ARBA" id="ARBA00010199"/>
    </source>
</evidence>
<evidence type="ECO:0000313" key="8">
    <source>
        <dbReference type="Proteomes" id="UP001372338"/>
    </source>
</evidence>
<evidence type="ECO:0000313" key="7">
    <source>
        <dbReference type="EMBL" id="KAK7253014.1"/>
    </source>
</evidence>
<dbReference type="PANTHER" id="PTHR42893">
    <property type="entry name" value="PROTEIN DETOXIFICATION 44, CHLOROPLASTIC-RELATED"/>
    <property type="match status" value="1"/>
</dbReference>
<protein>
    <submittedName>
        <fullName evidence="7">Uncharacterized protein</fullName>
    </submittedName>
</protein>
<evidence type="ECO:0000256" key="4">
    <source>
        <dbReference type="ARBA" id="ARBA00022989"/>
    </source>
</evidence>
<dbReference type="PANTHER" id="PTHR42893:SF8">
    <property type="entry name" value="PROTEIN DETOXIFICATION"/>
    <property type="match status" value="1"/>
</dbReference>
<reference evidence="7 8" key="1">
    <citation type="submission" date="2024-01" db="EMBL/GenBank/DDBJ databases">
        <title>The genomes of 5 underutilized Papilionoideae crops provide insights into root nodulation and disease resistanc.</title>
        <authorList>
            <person name="Yuan L."/>
        </authorList>
    </citation>
    <scope>NUCLEOTIDE SEQUENCE [LARGE SCALE GENOMIC DNA]</scope>
    <source>
        <strain evidence="7">ZHUSHIDOU_FW_LH</strain>
        <tissue evidence="7">Leaf</tissue>
    </source>
</reference>
<name>A0AAN9HZ42_CROPI</name>
<comment type="caution">
    <text evidence="7">The sequence shown here is derived from an EMBL/GenBank/DDBJ whole genome shotgun (WGS) entry which is preliminary data.</text>
</comment>
<accession>A0AAN9HZ42</accession>
<keyword evidence="3 6" id="KW-0812">Transmembrane</keyword>
<dbReference type="InterPro" id="IPR044644">
    <property type="entry name" value="DinF-like"/>
</dbReference>
<keyword evidence="5 6" id="KW-0472">Membrane</keyword>
<sequence length="270" mass="29247">MAVQVAGSLVCGIGIERICKTRPIANVAESSCRFKVSTKGIVNQRVAPFDNILRHCGLVSDISDVGLRVPELGSTGVSMSIFNIVSKVFNIPLLSVPTLFVVEDITSKENSGNRYVTEKYNGTNHDKAERKLLPSVSTALILAAGIGMLEALAMYFGSGLFLNRCHVCAFQQQSFCQSEQLVLLRLLFLLLSKEYSGGLSTEVNECSAGFGNLAAVFLLPMLIYNFRLGVTVAALESVIRAIDGLHEIVTSLCMVEKTGSLMLACAFRKR</sequence>
<evidence type="ECO:0000256" key="1">
    <source>
        <dbReference type="ARBA" id="ARBA00004141"/>
    </source>
</evidence>
<comment type="subcellular location">
    <subcellularLocation>
        <location evidence="1">Membrane</location>
        <topology evidence="1">Multi-pass membrane protein</topology>
    </subcellularLocation>
</comment>
<organism evidence="7 8">
    <name type="scientific">Crotalaria pallida</name>
    <name type="common">Smooth rattlebox</name>
    <name type="synonym">Crotalaria striata</name>
    <dbReference type="NCBI Taxonomy" id="3830"/>
    <lineage>
        <taxon>Eukaryota</taxon>
        <taxon>Viridiplantae</taxon>
        <taxon>Streptophyta</taxon>
        <taxon>Embryophyta</taxon>
        <taxon>Tracheophyta</taxon>
        <taxon>Spermatophyta</taxon>
        <taxon>Magnoliopsida</taxon>
        <taxon>eudicotyledons</taxon>
        <taxon>Gunneridae</taxon>
        <taxon>Pentapetalae</taxon>
        <taxon>rosids</taxon>
        <taxon>fabids</taxon>
        <taxon>Fabales</taxon>
        <taxon>Fabaceae</taxon>
        <taxon>Papilionoideae</taxon>
        <taxon>50 kb inversion clade</taxon>
        <taxon>genistoids sensu lato</taxon>
        <taxon>core genistoids</taxon>
        <taxon>Crotalarieae</taxon>
        <taxon>Crotalaria</taxon>
    </lineage>
</organism>
<evidence type="ECO:0000256" key="5">
    <source>
        <dbReference type="ARBA" id="ARBA00023136"/>
    </source>
</evidence>
<proteinExistence type="inferred from homology"/>
<dbReference type="GO" id="GO:0016020">
    <property type="term" value="C:membrane"/>
    <property type="evidence" value="ECO:0007669"/>
    <property type="project" value="UniProtKB-SubCell"/>
</dbReference>
<keyword evidence="8" id="KW-1185">Reference proteome</keyword>